<dbReference type="EMBL" id="BAABBR010000001">
    <property type="protein sequence ID" value="GAA4039449.1"/>
    <property type="molecule type" value="Genomic_DNA"/>
</dbReference>
<comment type="cofactor">
    <cofactor evidence="1">
        <name>Mg(2+)</name>
        <dbReference type="ChEBI" id="CHEBI:18420"/>
    </cofactor>
</comment>
<dbReference type="InterPro" id="IPR050582">
    <property type="entry name" value="HAD-like_SerB"/>
</dbReference>
<dbReference type="Proteomes" id="UP001424459">
    <property type="component" value="Unassembled WGS sequence"/>
</dbReference>
<keyword evidence="16" id="KW-1185">Reference proteome</keyword>
<evidence type="ECO:0000256" key="5">
    <source>
        <dbReference type="ARBA" id="ARBA00015196"/>
    </source>
</evidence>
<comment type="caution">
    <text evidence="15">The sequence shown here is derived from an EMBL/GenBank/DDBJ whole genome shotgun (WGS) entry which is preliminary data.</text>
</comment>
<dbReference type="PANTHER" id="PTHR43344">
    <property type="entry name" value="PHOSPHOSERINE PHOSPHATASE"/>
    <property type="match status" value="1"/>
</dbReference>
<evidence type="ECO:0000256" key="7">
    <source>
        <dbReference type="ARBA" id="ARBA00022723"/>
    </source>
</evidence>
<feature type="region of interest" description="Disordered" evidence="14">
    <location>
        <begin position="288"/>
        <end position="311"/>
    </location>
</feature>
<dbReference type="EC" id="3.1.3.3" evidence="4"/>
<name>A0ABP7UB40_9SPHN</name>
<accession>A0ABP7UB40</accession>
<evidence type="ECO:0000256" key="3">
    <source>
        <dbReference type="ARBA" id="ARBA00009184"/>
    </source>
</evidence>
<evidence type="ECO:0000313" key="15">
    <source>
        <dbReference type="EMBL" id="GAA4039449.1"/>
    </source>
</evidence>
<keyword evidence="9" id="KW-0460">Magnesium</keyword>
<evidence type="ECO:0000256" key="1">
    <source>
        <dbReference type="ARBA" id="ARBA00001946"/>
    </source>
</evidence>
<comment type="catalytic activity">
    <reaction evidence="12">
        <text>O-phospho-L-serine + H2O = L-serine + phosphate</text>
        <dbReference type="Rhea" id="RHEA:21208"/>
        <dbReference type="ChEBI" id="CHEBI:15377"/>
        <dbReference type="ChEBI" id="CHEBI:33384"/>
        <dbReference type="ChEBI" id="CHEBI:43474"/>
        <dbReference type="ChEBI" id="CHEBI:57524"/>
        <dbReference type="EC" id="3.1.3.3"/>
    </reaction>
</comment>
<evidence type="ECO:0000256" key="8">
    <source>
        <dbReference type="ARBA" id="ARBA00022801"/>
    </source>
</evidence>
<evidence type="ECO:0000256" key="6">
    <source>
        <dbReference type="ARBA" id="ARBA00022605"/>
    </source>
</evidence>
<dbReference type="PANTHER" id="PTHR43344:SF2">
    <property type="entry name" value="PHOSPHOSERINE PHOSPHATASE"/>
    <property type="match status" value="1"/>
</dbReference>
<evidence type="ECO:0000256" key="10">
    <source>
        <dbReference type="ARBA" id="ARBA00023299"/>
    </source>
</evidence>
<sequence>MFIATLIAAGRLGDDDLARAIDVAGGGEARWIDEGDAADLLLGPIEDWRDLRDRLEAALPGVDVIVQKVEDREKRLFVADMDSTMIGQECIDELADFAGKKAEISAVTERAMQGEMDFAEALHARVAELNGLGVGAIERCRTERVTHNEGARTLVQTMRARGAATLLVTGGFHDFADPLAAELGFEEVRANYLESIHGHLTGRVTGAIVDSSAKRQALIARRDEKGISPGAVLAVGDGANDGPMIEEAGLGVSYRGKPKLEAMADARLRHNDLTALLWAQGIPKAEWVSGPAPESTAGAGAPHRPSLPRHA</sequence>
<dbReference type="SFLD" id="SFLDG01137">
    <property type="entry name" value="C1.6.1:_Phosphoserine_Phosphat"/>
    <property type="match status" value="1"/>
</dbReference>
<dbReference type="NCBIfam" id="TIGR00338">
    <property type="entry name" value="serB"/>
    <property type="match status" value="1"/>
</dbReference>
<evidence type="ECO:0000256" key="12">
    <source>
        <dbReference type="ARBA" id="ARBA00048138"/>
    </source>
</evidence>
<dbReference type="RefSeq" id="WP_344696976.1">
    <property type="nucleotide sequence ID" value="NZ_BAABBR010000001.1"/>
</dbReference>
<dbReference type="InterPro" id="IPR023214">
    <property type="entry name" value="HAD_sf"/>
</dbReference>
<dbReference type="Pfam" id="PF12710">
    <property type="entry name" value="HAD"/>
    <property type="match status" value="1"/>
</dbReference>
<comment type="catalytic activity">
    <reaction evidence="13">
        <text>O-phospho-D-serine + H2O = D-serine + phosphate</text>
        <dbReference type="Rhea" id="RHEA:24873"/>
        <dbReference type="ChEBI" id="CHEBI:15377"/>
        <dbReference type="ChEBI" id="CHEBI:35247"/>
        <dbReference type="ChEBI" id="CHEBI:43474"/>
        <dbReference type="ChEBI" id="CHEBI:58680"/>
        <dbReference type="EC" id="3.1.3.3"/>
    </reaction>
</comment>
<protein>
    <recommendedName>
        <fullName evidence="5">Phosphoserine phosphatase</fullName>
        <ecNumber evidence="4">3.1.3.3</ecNumber>
    </recommendedName>
    <alternativeName>
        <fullName evidence="11">O-phosphoserine phosphohydrolase</fullName>
    </alternativeName>
</protein>
<keyword evidence="8" id="KW-0378">Hydrolase</keyword>
<comment type="pathway">
    <text evidence="2">Amino-acid biosynthesis; L-serine biosynthesis; L-serine from 3-phospho-D-glycerate: step 3/3.</text>
</comment>
<dbReference type="SFLD" id="SFLDG01136">
    <property type="entry name" value="C1.6:_Phosphoserine_Phosphatas"/>
    <property type="match status" value="1"/>
</dbReference>
<evidence type="ECO:0000256" key="13">
    <source>
        <dbReference type="ARBA" id="ARBA00048523"/>
    </source>
</evidence>
<gene>
    <name evidence="15" type="primary">serB</name>
    <name evidence="15" type="ORF">GCM10022281_20410</name>
</gene>
<evidence type="ECO:0000256" key="11">
    <source>
        <dbReference type="ARBA" id="ARBA00031693"/>
    </source>
</evidence>
<keyword evidence="10" id="KW-0718">Serine biosynthesis</keyword>
<dbReference type="SFLD" id="SFLDS00003">
    <property type="entry name" value="Haloacid_Dehalogenase"/>
    <property type="match status" value="1"/>
</dbReference>
<dbReference type="SUPFAM" id="SSF56784">
    <property type="entry name" value="HAD-like"/>
    <property type="match status" value="1"/>
</dbReference>
<dbReference type="NCBIfam" id="TIGR01488">
    <property type="entry name" value="HAD-SF-IB"/>
    <property type="match status" value="1"/>
</dbReference>
<keyword evidence="6" id="KW-0028">Amino-acid biosynthesis</keyword>
<dbReference type="SFLD" id="SFLDF00029">
    <property type="entry name" value="phosphoserine_phosphatase"/>
    <property type="match status" value="1"/>
</dbReference>
<dbReference type="Gene3D" id="3.40.50.1000">
    <property type="entry name" value="HAD superfamily/HAD-like"/>
    <property type="match status" value="1"/>
</dbReference>
<evidence type="ECO:0000256" key="9">
    <source>
        <dbReference type="ARBA" id="ARBA00022842"/>
    </source>
</evidence>
<organism evidence="15 16">
    <name type="scientific">Sphingomonas rosea</name>
    <dbReference type="NCBI Taxonomy" id="335605"/>
    <lineage>
        <taxon>Bacteria</taxon>
        <taxon>Pseudomonadati</taxon>
        <taxon>Pseudomonadota</taxon>
        <taxon>Alphaproteobacteria</taxon>
        <taxon>Sphingomonadales</taxon>
        <taxon>Sphingomonadaceae</taxon>
        <taxon>Sphingomonas</taxon>
    </lineage>
</organism>
<reference evidence="16" key="1">
    <citation type="journal article" date="2019" name="Int. J. Syst. Evol. Microbiol.">
        <title>The Global Catalogue of Microorganisms (GCM) 10K type strain sequencing project: providing services to taxonomists for standard genome sequencing and annotation.</title>
        <authorList>
            <consortium name="The Broad Institute Genomics Platform"/>
            <consortium name="The Broad Institute Genome Sequencing Center for Infectious Disease"/>
            <person name="Wu L."/>
            <person name="Ma J."/>
        </authorList>
    </citation>
    <scope>NUCLEOTIDE SEQUENCE [LARGE SCALE GENOMIC DNA]</scope>
    <source>
        <strain evidence="16">JCM 17564</strain>
    </source>
</reference>
<evidence type="ECO:0000313" key="16">
    <source>
        <dbReference type="Proteomes" id="UP001424459"/>
    </source>
</evidence>
<dbReference type="InterPro" id="IPR036412">
    <property type="entry name" value="HAD-like_sf"/>
</dbReference>
<dbReference type="InterPro" id="IPR004469">
    <property type="entry name" value="PSP"/>
</dbReference>
<evidence type="ECO:0000256" key="14">
    <source>
        <dbReference type="SAM" id="MobiDB-lite"/>
    </source>
</evidence>
<evidence type="ECO:0000256" key="4">
    <source>
        <dbReference type="ARBA" id="ARBA00012640"/>
    </source>
</evidence>
<comment type="similarity">
    <text evidence="3">Belongs to the HAD-like hydrolase superfamily. SerB family.</text>
</comment>
<evidence type="ECO:0000256" key="2">
    <source>
        <dbReference type="ARBA" id="ARBA00005135"/>
    </source>
</evidence>
<keyword evidence="7" id="KW-0479">Metal-binding</keyword>
<proteinExistence type="inferred from homology"/>